<reference evidence="6 7" key="1">
    <citation type="journal article" date="2004" name="Proc. Natl. Acad. Sci. U.S.A.">
        <title>The diploid genome sequence of Candida albicans.</title>
        <authorList>
            <person name="Jones T."/>
            <person name="Federspiel N.A."/>
            <person name="Chibana H."/>
            <person name="Dungan J."/>
            <person name="Kalman S."/>
            <person name="Magee B.B."/>
            <person name="Newport G."/>
            <person name="Thorstenson Y.R."/>
            <person name="Agabian N."/>
            <person name="Magee P.T."/>
            <person name="Davis R.W."/>
            <person name="Scherer S."/>
        </authorList>
    </citation>
    <scope>NUCLEOTIDE SEQUENCE [LARGE SCALE GENOMIC DNA]</scope>
    <source>
        <strain evidence="7">SC5314 / ATCC MYA-2876</strain>
    </source>
</reference>
<keyword evidence="2" id="KW-0904">Protein phosphatase</keyword>
<keyword evidence="1" id="KW-0378">Hydrolase</keyword>
<evidence type="ECO:0000313" key="7">
    <source>
        <dbReference type="Proteomes" id="UP000000559"/>
    </source>
</evidence>
<dbReference type="VEuPathDB" id="FungiDB:C4_05940W_A"/>
<evidence type="ECO:0000256" key="3">
    <source>
        <dbReference type="SAM" id="MobiDB-lite"/>
    </source>
</evidence>
<feature type="region of interest" description="Disordered" evidence="3">
    <location>
        <begin position="53"/>
        <end position="72"/>
    </location>
</feature>
<feature type="compositionally biased region" description="Low complexity" evidence="3">
    <location>
        <begin position="17"/>
        <end position="32"/>
    </location>
</feature>
<dbReference type="AlphaFoldDB" id="A0A1D8PMG3"/>
<sequence>MSSTLSYLRNPHRNRKSSTTTMSSDTTTSTTVTTTSDSLYYTSDNVNIPRSCLIPPSSNIPQSSPTTTLSPAIATPTSITMLSSSSSASSILSNVALPNSSWTQESHTASLQNHQQQPEQQQQQQQKPSATSLASLLSSSSASAPPTRRTSTTVDNNVITSDGGYKFGNGGSMNNNTNSRKSSRSSNYSNCHTAFQDFQDVWLFRFNKGLKNYFGIDTNNSNMVGEDQVFVINTVAQLNRLLYFNYHQKSGFDYEYSDKLFPYLHGLNDRDQQIHFVKETGKSVDKINHQLENLTINNFMFINATIDKKNIPNLINTMNIEDLVPSRSQYSNKKDHEYNYSNSGNKISCRNFGQQIELMAPLSHMVVYNYNSCTDNKSNSVDNTKILVNKLLSYMKSSGNRFIYIIDIECEHQSSTTNLANSNSNPCTPWWQSIDQSYFDNDSDELHWYNNAIINQIIKSPQTKNNNGDKVTNNSTDEVFISQGDRFFNKFHRLEQNLIWKMYGKHWILNNKVCVGNILDFHQIQEKNDNQFKLVIYCEDYQNEECYDEFPTLQDLQYIWQDYMSGNHIHHTYMIKIPSLGFRNNKSIDEYELIMILNLLKLIERISRVNKVFIGCYDGFTHSTNLLVLVMQLLGKVIIEESIFQLTETENVKLFFSNPGIVGGDLQFLRELEPFVDYLNKHLIQEFPTIIDMNNLDLDSIHRYYCINPIAKPPLYQDDWFVAKTNNSKHDINLPARILANVYLGSSMHGGSLTILQAYKLTHLISIDELPNWWHTLKKYYKFDFQLQDEDKDENNHGKNKSNYKIIKPIYTFNNSKSKIYEFEFNSKNLKSIPQELLNKWSSSSSSSMGLPHKNFKSLIYIHDFKDDGRDSLMELLMELLIDAPPAIQDKILLGSTTNINNPTNNYTNANNNNNKTLIHCKIGVSRSATLVIAHLMKTYRLGFLQSYFLVRVQRFNIIIQPNLKLFYELYLFDQWLGLKDFYINHQFKHYNWETICHLINQLNQIYINPKSITLSSS</sequence>
<protein>
    <submittedName>
        <fullName evidence="6">Pps1p</fullName>
    </submittedName>
</protein>
<dbReference type="InterPro" id="IPR000387">
    <property type="entry name" value="Tyr_Pase_dom"/>
</dbReference>
<feature type="compositionally biased region" description="Low complexity" evidence="3">
    <location>
        <begin position="55"/>
        <end position="68"/>
    </location>
</feature>
<dbReference type="InterPro" id="IPR020422">
    <property type="entry name" value="TYR_PHOSPHATASE_DUAL_dom"/>
</dbReference>
<dbReference type="InterPro" id="IPR000340">
    <property type="entry name" value="Dual-sp_phosphatase_cat-dom"/>
</dbReference>
<dbReference type="OrthoDB" id="273181at2759"/>
<dbReference type="STRING" id="237561.A0A1D8PMG3"/>
<feature type="domain" description="Tyrosine specific protein phosphatases" evidence="4">
    <location>
        <begin position="898"/>
        <end position="966"/>
    </location>
</feature>
<dbReference type="PROSITE" id="PS00383">
    <property type="entry name" value="TYR_PHOSPHATASE_1"/>
    <property type="match status" value="1"/>
</dbReference>
<organism evidence="6 7">
    <name type="scientific">Candida albicans (strain SC5314 / ATCC MYA-2876)</name>
    <name type="common">Yeast</name>
    <dbReference type="NCBI Taxonomy" id="237561"/>
    <lineage>
        <taxon>Eukaryota</taxon>
        <taxon>Fungi</taxon>
        <taxon>Dikarya</taxon>
        <taxon>Ascomycota</taxon>
        <taxon>Saccharomycotina</taxon>
        <taxon>Pichiomycetes</taxon>
        <taxon>Debaryomycetaceae</taxon>
        <taxon>Candida/Lodderomyces clade</taxon>
        <taxon>Candida</taxon>
    </lineage>
</organism>
<evidence type="ECO:0000313" key="6">
    <source>
        <dbReference type="EMBL" id="AOW29323.1"/>
    </source>
</evidence>
<proteinExistence type="predicted"/>
<dbReference type="InterPro" id="IPR016130">
    <property type="entry name" value="Tyr_Pase_AS"/>
</dbReference>
<dbReference type="SMART" id="SM00195">
    <property type="entry name" value="DSPc"/>
    <property type="match status" value="1"/>
</dbReference>
<dbReference type="PANTHER" id="PTHR47550">
    <property type="entry name" value="DUAL SPECIFICITY PROTEIN PHOSPHATASE PPS1"/>
    <property type="match status" value="1"/>
</dbReference>
<feature type="region of interest" description="Disordered" evidence="3">
    <location>
        <begin position="1"/>
        <end position="32"/>
    </location>
</feature>
<dbReference type="SUPFAM" id="SSF52799">
    <property type="entry name" value="(Phosphotyrosine protein) phosphatases II"/>
    <property type="match status" value="1"/>
</dbReference>
<evidence type="ECO:0000259" key="4">
    <source>
        <dbReference type="PROSITE" id="PS50056"/>
    </source>
</evidence>
<dbReference type="Gene3D" id="3.90.190.10">
    <property type="entry name" value="Protein tyrosine phosphatase superfamily"/>
    <property type="match status" value="1"/>
</dbReference>
<gene>
    <name evidence="5 6" type="primary">PPS1</name>
    <name evidence="6" type="ordered locus">CAALFM_C405940WA</name>
    <name evidence="5" type="ordered locus">orf19.11883</name>
</gene>
<dbReference type="CGD" id="CAL0000196786">
    <property type="gene designation" value="PPS1"/>
</dbReference>
<keyword evidence="7" id="KW-1185">Reference proteome</keyword>
<dbReference type="GO" id="GO:0008138">
    <property type="term" value="F:protein tyrosine/serine/threonine phosphatase activity"/>
    <property type="evidence" value="ECO:0000318"/>
    <property type="project" value="GO_Central"/>
</dbReference>
<dbReference type="InterPro" id="IPR029021">
    <property type="entry name" value="Prot-tyrosine_phosphatase-like"/>
</dbReference>
<name>A0A1D8PMG3_CANAL</name>
<evidence type="ECO:0000256" key="2">
    <source>
        <dbReference type="ARBA" id="ARBA00022912"/>
    </source>
</evidence>
<dbReference type="GeneID" id="3646526"/>
<reference evidence="6 7" key="3">
    <citation type="journal article" date="2013" name="Genome Biol.">
        <title>Assembly of a phased diploid Candida albicans genome facilitates allele-specific measurements and provides a simple model for repeat and indel structure.</title>
        <authorList>
            <person name="Muzzey D."/>
            <person name="Schwartz K."/>
            <person name="Weissman J.S."/>
            <person name="Sherlock G."/>
        </authorList>
    </citation>
    <scope>NUCLEOTIDE SEQUENCE [LARGE SCALE GENOMIC DNA]</scope>
    <source>
        <strain evidence="7">SC5314 / ATCC MYA-2876</strain>
    </source>
</reference>
<dbReference type="KEGG" id="cal:CAALFM_C405940WA"/>
<dbReference type="RefSeq" id="XP_711853.2">
    <property type="nucleotide sequence ID" value="XM_706760.2"/>
</dbReference>
<evidence type="ECO:0000313" key="5">
    <source>
        <dbReference type="CGD" id="CAL0000196786"/>
    </source>
</evidence>
<reference evidence="6 7" key="2">
    <citation type="journal article" date="2007" name="Genome Biol.">
        <title>Assembly of the Candida albicans genome into sixteen supercontigs aligned on the eight chromosomes.</title>
        <authorList>
            <person name="van het Hoog M."/>
            <person name="Rast T.J."/>
            <person name="Martchenko M."/>
            <person name="Grindle S."/>
            <person name="Dignard D."/>
            <person name="Hogues H."/>
            <person name="Cuomo C."/>
            <person name="Berriman M."/>
            <person name="Scherer S."/>
            <person name="Magee B.B."/>
            <person name="Whiteway M."/>
            <person name="Chibana H."/>
            <person name="Nantel A."/>
            <person name="Magee P.T."/>
        </authorList>
    </citation>
    <scope>GENOME REANNOTATION</scope>
    <source>
        <strain evidence="7">SC5314 / ATCC MYA-2876</strain>
    </source>
</reference>
<feature type="region of interest" description="Disordered" evidence="3">
    <location>
        <begin position="103"/>
        <end position="186"/>
    </location>
</feature>
<dbReference type="GO" id="GO:0005634">
    <property type="term" value="C:nucleus"/>
    <property type="evidence" value="ECO:0007669"/>
    <property type="project" value="GOC"/>
</dbReference>
<dbReference type="eggNOG" id="KOG1716">
    <property type="taxonomic scope" value="Eukaryota"/>
</dbReference>
<dbReference type="Proteomes" id="UP000000559">
    <property type="component" value="Chromosome 4"/>
</dbReference>
<dbReference type="EMBL" id="CP017626">
    <property type="protein sequence ID" value="AOW29323.1"/>
    <property type="molecule type" value="Genomic_DNA"/>
</dbReference>
<dbReference type="Pfam" id="PF00782">
    <property type="entry name" value="DSPc"/>
    <property type="match status" value="1"/>
</dbReference>
<accession>A0A1D8PMG3</accession>
<evidence type="ECO:0000256" key="1">
    <source>
        <dbReference type="ARBA" id="ARBA00022801"/>
    </source>
</evidence>
<dbReference type="PANTHER" id="PTHR47550:SF1">
    <property type="entry name" value="DUAL SPECIFICITY PROTEIN PHOSPHATASE PPS1"/>
    <property type="match status" value="1"/>
</dbReference>
<dbReference type="InParanoid" id="A0A1D8PMG3"/>
<dbReference type="InterPro" id="IPR053239">
    <property type="entry name" value="Dual_spec_PTase"/>
</dbReference>
<dbReference type="GO" id="GO:0033260">
    <property type="term" value="P:nuclear DNA replication"/>
    <property type="evidence" value="ECO:0000318"/>
    <property type="project" value="GO_Central"/>
</dbReference>
<feature type="compositionally biased region" description="Low complexity" evidence="3">
    <location>
        <begin position="112"/>
        <end position="153"/>
    </location>
</feature>
<dbReference type="PROSITE" id="PS50056">
    <property type="entry name" value="TYR_PHOSPHATASE_2"/>
    <property type="match status" value="1"/>
</dbReference>
<feature type="compositionally biased region" description="Low complexity" evidence="3">
    <location>
        <begin position="172"/>
        <end position="186"/>
    </location>
</feature>